<feature type="transmembrane region" description="Helical" evidence="1">
    <location>
        <begin position="298"/>
        <end position="317"/>
    </location>
</feature>
<dbReference type="RefSeq" id="WP_019046836.1">
    <property type="nucleotide sequence ID" value="NZ_BAFO02000032.1"/>
</dbReference>
<dbReference type="GeneID" id="91517266"/>
<evidence type="ECO:0000313" key="3">
    <source>
        <dbReference type="Proteomes" id="UP000017048"/>
    </source>
</evidence>
<feature type="transmembrane region" description="Helical" evidence="1">
    <location>
        <begin position="133"/>
        <end position="160"/>
    </location>
</feature>
<dbReference type="EMBL" id="BAFO02000032">
    <property type="protein sequence ID" value="GAD86394.1"/>
    <property type="molecule type" value="Genomic_DNA"/>
</dbReference>
<feature type="transmembrane region" description="Helical" evidence="1">
    <location>
        <begin position="389"/>
        <end position="412"/>
    </location>
</feature>
<dbReference type="OrthoDB" id="2014935at2"/>
<keyword evidence="1" id="KW-0812">Transmembrane</keyword>
<feature type="transmembrane region" description="Helical" evidence="1">
    <location>
        <begin position="27"/>
        <end position="45"/>
    </location>
</feature>
<gene>
    <name evidence="2" type="ORF">NCAST_32_08810</name>
</gene>
<keyword evidence="1" id="KW-0472">Membrane</keyword>
<feature type="transmembrane region" description="Helical" evidence="1">
    <location>
        <begin position="508"/>
        <end position="528"/>
    </location>
</feature>
<comment type="caution">
    <text evidence="2">The sequence shown here is derived from an EMBL/GenBank/DDBJ whole genome shotgun (WGS) entry which is preliminary data.</text>
</comment>
<keyword evidence="3" id="KW-1185">Reference proteome</keyword>
<accession>U5EMS8</accession>
<keyword evidence="1" id="KW-1133">Transmembrane helix</keyword>
<feature type="transmembrane region" description="Helical" evidence="1">
    <location>
        <begin position="347"/>
        <end position="368"/>
    </location>
</feature>
<feature type="transmembrane region" description="Helical" evidence="1">
    <location>
        <begin position="432"/>
        <end position="456"/>
    </location>
</feature>
<feature type="transmembrane region" description="Helical" evidence="1">
    <location>
        <begin position="166"/>
        <end position="189"/>
    </location>
</feature>
<evidence type="ECO:0000256" key="1">
    <source>
        <dbReference type="SAM" id="Phobius"/>
    </source>
</evidence>
<feature type="transmembrane region" description="Helical" evidence="1">
    <location>
        <begin position="468"/>
        <end position="488"/>
    </location>
</feature>
<dbReference type="eggNOG" id="COG3559">
    <property type="taxonomic scope" value="Bacteria"/>
</dbReference>
<organism evidence="2 3">
    <name type="scientific">Nocardia asteroides NBRC 15531</name>
    <dbReference type="NCBI Taxonomy" id="1110697"/>
    <lineage>
        <taxon>Bacteria</taxon>
        <taxon>Bacillati</taxon>
        <taxon>Actinomycetota</taxon>
        <taxon>Actinomycetes</taxon>
        <taxon>Mycobacteriales</taxon>
        <taxon>Nocardiaceae</taxon>
        <taxon>Nocardia</taxon>
    </lineage>
</organism>
<dbReference type="STRING" id="1824.SAMN05444423_102228"/>
<reference evidence="2 3" key="1">
    <citation type="journal article" date="2014" name="BMC Genomics">
        <title>Genome based analysis of type-I polyketide synthase and nonribosomal peptide synthetase gene clusters in seven strains of five representative Nocardia species.</title>
        <authorList>
            <person name="Komaki H."/>
            <person name="Ichikawa N."/>
            <person name="Hosoyama A."/>
            <person name="Takahashi-Nakaguchi A."/>
            <person name="Matsuzawa T."/>
            <person name="Suzuki K."/>
            <person name="Fujita N."/>
            <person name="Gonoi T."/>
        </authorList>
    </citation>
    <scope>NUCLEOTIDE SEQUENCE [LARGE SCALE GENOMIC DNA]</scope>
    <source>
        <strain evidence="2 3">NBRC 15531</strain>
    </source>
</reference>
<feature type="transmembrane region" description="Helical" evidence="1">
    <location>
        <begin position="196"/>
        <end position="214"/>
    </location>
</feature>
<name>U5EMS8_NOCAS</name>
<feature type="transmembrane region" description="Helical" evidence="1">
    <location>
        <begin position="240"/>
        <end position="261"/>
    </location>
</feature>
<evidence type="ECO:0000313" key="2">
    <source>
        <dbReference type="EMBL" id="GAD86394.1"/>
    </source>
</evidence>
<feature type="transmembrane region" description="Helical" evidence="1">
    <location>
        <begin position="86"/>
        <end position="106"/>
    </location>
</feature>
<dbReference type="AlphaFoldDB" id="U5EMS8"/>
<protein>
    <submittedName>
        <fullName evidence="2">ABC transporter permease protein</fullName>
    </submittedName>
</protein>
<sequence>MTTATRERGTAGMTTLVRFTLRRERRILPWWLLGVAALMALQSVSSQNFYDTPAKLAQLRATMEANAAVVAMGGPTRLLETIGGEVVFEIFAYLAVVVALLNMFLVGRNTRSDEETGRAELIRSAPVGRHASMVAALVSALIVDCAVAVIVSLTAAVTGLPAGGSALVGVAIAGIGFTVAAATAVAAQVFENPRSVYGAVTGLIVAMYVVRAVGDAGQSAVAWASPIGWGQRTYPFVDDLWWPVTLFAATSVVLIGVAFGLSRRRDFGAGLLGYRSGRDTASVLLGSPLGLVWRLQRGAVLAWAMGALVLGGAYGSFADSIEQFLADNPELAAYLGGDAVRDAVDSYLALTLAIGALLAAACGVACVLRARSEESTGRAELVLAGPVGTVRWLTGYLVVAVTGSAVVLFAGGLGEGLAHGARIGEPVQALRLAVSALGYLPAVWVVVAVTVVVVAWAPDFAAVLGWTYFAYVVVALLFVDAFELPGWVAGASPLRHTPLVPLERMDPAASAVLLAVTVGATAVAWAGIRHRDVCR</sequence>
<proteinExistence type="predicted"/>
<dbReference type="Proteomes" id="UP000017048">
    <property type="component" value="Unassembled WGS sequence"/>
</dbReference>